<gene>
    <name evidence="1" type="ORF">SAMN05444004_105120</name>
</gene>
<name>A0A1H3PSY2_9RHOB</name>
<proteinExistence type="predicted"/>
<protein>
    <recommendedName>
        <fullName evidence="3">DUF3833 domain-containing protein</fullName>
    </recommendedName>
</protein>
<dbReference type="InterPro" id="IPR024409">
    <property type="entry name" value="DUF3833"/>
</dbReference>
<keyword evidence="2" id="KW-1185">Reference proteome</keyword>
<reference evidence="2" key="1">
    <citation type="submission" date="2016-10" db="EMBL/GenBank/DDBJ databases">
        <authorList>
            <person name="Varghese N."/>
            <person name="Submissions S."/>
        </authorList>
    </citation>
    <scope>NUCLEOTIDE SEQUENCE [LARGE SCALE GENOMIC DNA]</scope>
    <source>
        <strain evidence="2">DSM 100420</strain>
    </source>
</reference>
<dbReference type="Pfam" id="PF12915">
    <property type="entry name" value="DUF3833"/>
    <property type="match status" value="1"/>
</dbReference>
<sequence>MTNVLLFLASTGLALAIFAAIRHFTGFVSQKASEYADNVPSLVLPQHLRGDMSCEGMIFGPTGRVTSRFQADIVVTWDGPEGVMKEHFLYDDGTTQDRAWHLHVATDGSVRAEASDVVGAGTGRVEGNAVNLRYKIRLPVENGGHVLDAVDWMYLQQDGVILNRSQFRKFGIKVAELFCIIRPKERPDA</sequence>
<dbReference type="STRING" id="1244108.SAMN05444004_105120"/>
<dbReference type="OrthoDB" id="5296954at2"/>
<accession>A0A1H3PSY2</accession>
<evidence type="ECO:0000313" key="2">
    <source>
        <dbReference type="Proteomes" id="UP000198914"/>
    </source>
</evidence>
<evidence type="ECO:0000313" key="1">
    <source>
        <dbReference type="EMBL" id="SDZ03509.1"/>
    </source>
</evidence>
<organism evidence="1 2">
    <name type="scientific">Jannaschia faecimaris</name>
    <dbReference type="NCBI Taxonomy" id="1244108"/>
    <lineage>
        <taxon>Bacteria</taxon>
        <taxon>Pseudomonadati</taxon>
        <taxon>Pseudomonadota</taxon>
        <taxon>Alphaproteobacteria</taxon>
        <taxon>Rhodobacterales</taxon>
        <taxon>Roseobacteraceae</taxon>
        <taxon>Jannaschia</taxon>
    </lineage>
</organism>
<dbReference type="AlphaFoldDB" id="A0A1H3PSY2"/>
<dbReference type="Proteomes" id="UP000198914">
    <property type="component" value="Unassembled WGS sequence"/>
</dbReference>
<dbReference type="EMBL" id="FNPX01000005">
    <property type="protein sequence ID" value="SDZ03509.1"/>
    <property type="molecule type" value="Genomic_DNA"/>
</dbReference>
<dbReference type="RefSeq" id="WP_092644598.1">
    <property type="nucleotide sequence ID" value="NZ_FNPX01000005.1"/>
</dbReference>
<evidence type="ECO:0008006" key="3">
    <source>
        <dbReference type="Google" id="ProtNLM"/>
    </source>
</evidence>